<dbReference type="InterPro" id="IPR009057">
    <property type="entry name" value="Homeodomain-like_sf"/>
</dbReference>
<sequence>MESEAAIPRFFLYGEENDSDDSEFVHIESIAARSEKQGWKIKPHRHGKLFQLLIIYQGEAKILLDNKELSFDGGGAVVVPTGVVHGFVFSPETLGHVLTIAEPLINQAAGSRAMGLFDTVIHSPRILRFSSNSHHPQQLKNYFDLLSAESDSSYSGKRHTVEWLAKLILMTLYREIEHCNHQGLGANQPNQGYYVFQQLVEKHFRQQWTVARYANQLQMSLSTLNRICKTVKGVGAKAIISDRLFIEAKRSLLYTQLNIDQIAYNLGYDDPAYFSRFFKNKSGLSPKQFRQLNPFDTEF</sequence>
<keyword evidence="3" id="KW-0010">Activator</keyword>
<comment type="caution">
    <text evidence="6">The sequence shown here is derived from an EMBL/GenBank/DDBJ whole genome shotgun (WGS) entry which is preliminary data.</text>
</comment>
<accession>A0A2T3P174</accession>
<name>A0A2T3P174_9GAMM</name>
<dbReference type="InterPro" id="IPR037923">
    <property type="entry name" value="HTH-like"/>
</dbReference>
<keyword evidence="4" id="KW-0804">Transcription</keyword>
<evidence type="ECO:0000259" key="5">
    <source>
        <dbReference type="PROSITE" id="PS01124"/>
    </source>
</evidence>
<evidence type="ECO:0000256" key="2">
    <source>
        <dbReference type="ARBA" id="ARBA00023125"/>
    </source>
</evidence>
<dbReference type="RefSeq" id="WP_036818909.1">
    <property type="nucleotide sequence ID" value="NZ_JGVO01000178.1"/>
</dbReference>
<evidence type="ECO:0000313" key="6">
    <source>
        <dbReference type="EMBL" id="PSW22229.1"/>
    </source>
</evidence>
<dbReference type="PROSITE" id="PS01124">
    <property type="entry name" value="HTH_ARAC_FAMILY_2"/>
    <property type="match status" value="1"/>
</dbReference>
<dbReference type="InterPro" id="IPR003313">
    <property type="entry name" value="AraC-bd"/>
</dbReference>
<keyword evidence="2" id="KW-0238">DNA-binding</keyword>
<dbReference type="GO" id="GO:0043565">
    <property type="term" value="F:sequence-specific DNA binding"/>
    <property type="evidence" value="ECO:0007669"/>
    <property type="project" value="InterPro"/>
</dbReference>
<evidence type="ECO:0000256" key="3">
    <source>
        <dbReference type="ARBA" id="ARBA00023159"/>
    </source>
</evidence>
<keyword evidence="7" id="KW-1185">Reference proteome</keyword>
<dbReference type="InterPro" id="IPR014710">
    <property type="entry name" value="RmlC-like_jellyroll"/>
</dbReference>
<dbReference type="EMBL" id="PYMA01000001">
    <property type="protein sequence ID" value="PSW22229.1"/>
    <property type="molecule type" value="Genomic_DNA"/>
</dbReference>
<dbReference type="OrthoDB" id="345413at2"/>
<dbReference type="InterPro" id="IPR020449">
    <property type="entry name" value="Tscrpt_reg_AraC-type_HTH"/>
</dbReference>
<reference evidence="6 7" key="1">
    <citation type="submission" date="2018-01" db="EMBL/GenBank/DDBJ databases">
        <title>Whole genome sequencing of Histamine producing bacteria.</title>
        <authorList>
            <person name="Butler K."/>
        </authorList>
    </citation>
    <scope>NUCLEOTIDE SEQUENCE [LARGE SCALE GENOMIC DNA]</scope>
    <source>
        <strain evidence="6 7">DSM 100436</strain>
    </source>
</reference>
<evidence type="ECO:0000256" key="1">
    <source>
        <dbReference type="ARBA" id="ARBA00023015"/>
    </source>
</evidence>
<proteinExistence type="predicted"/>
<dbReference type="Gene3D" id="2.60.120.10">
    <property type="entry name" value="Jelly Rolls"/>
    <property type="match status" value="1"/>
</dbReference>
<dbReference type="SUPFAM" id="SSF46689">
    <property type="entry name" value="Homeodomain-like"/>
    <property type="match status" value="1"/>
</dbReference>
<keyword evidence="1" id="KW-0805">Transcription regulation</keyword>
<protein>
    <submittedName>
        <fullName evidence="6">AraC family transcriptional regulator</fullName>
    </submittedName>
</protein>
<dbReference type="CDD" id="cd06999">
    <property type="entry name" value="cupin_HpaA-like_N"/>
    <property type="match status" value="1"/>
</dbReference>
<dbReference type="Pfam" id="PF02311">
    <property type="entry name" value="AraC_binding"/>
    <property type="match status" value="1"/>
</dbReference>
<evidence type="ECO:0000313" key="7">
    <source>
        <dbReference type="Proteomes" id="UP000241771"/>
    </source>
</evidence>
<dbReference type="Pfam" id="PF12833">
    <property type="entry name" value="HTH_18"/>
    <property type="match status" value="1"/>
</dbReference>
<dbReference type="Gene3D" id="1.10.10.60">
    <property type="entry name" value="Homeodomain-like"/>
    <property type="match status" value="1"/>
</dbReference>
<dbReference type="SUPFAM" id="SSF51215">
    <property type="entry name" value="Regulatory protein AraC"/>
    <property type="match status" value="1"/>
</dbReference>
<dbReference type="PRINTS" id="PR00032">
    <property type="entry name" value="HTHARAC"/>
</dbReference>
<dbReference type="PANTHER" id="PTHR43280:SF32">
    <property type="entry name" value="TRANSCRIPTIONAL REGULATORY PROTEIN"/>
    <property type="match status" value="1"/>
</dbReference>
<organism evidence="6 7">
    <name type="scientific">Photobacterium sanctipauli</name>
    <dbReference type="NCBI Taxonomy" id="1342794"/>
    <lineage>
        <taxon>Bacteria</taxon>
        <taxon>Pseudomonadati</taxon>
        <taxon>Pseudomonadota</taxon>
        <taxon>Gammaproteobacteria</taxon>
        <taxon>Vibrionales</taxon>
        <taxon>Vibrionaceae</taxon>
        <taxon>Photobacterium</taxon>
    </lineage>
</organism>
<dbReference type="GO" id="GO:0003700">
    <property type="term" value="F:DNA-binding transcription factor activity"/>
    <property type="evidence" value="ECO:0007669"/>
    <property type="project" value="InterPro"/>
</dbReference>
<dbReference type="PANTHER" id="PTHR43280">
    <property type="entry name" value="ARAC-FAMILY TRANSCRIPTIONAL REGULATOR"/>
    <property type="match status" value="1"/>
</dbReference>
<dbReference type="AlphaFoldDB" id="A0A2T3P174"/>
<evidence type="ECO:0000256" key="4">
    <source>
        <dbReference type="ARBA" id="ARBA00023163"/>
    </source>
</evidence>
<feature type="domain" description="HTH araC/xylS-type" evidence="5">
    <location>
        <begin position="194"/>
        <end position="292"/>
    </location>
</feature>
<dbReference type="SMART" id="SM00342">
    <property type="entry name" value="HTH_ARAC"/>
    <property type="match status" value="1"/>
</dbReference>
<dbReference type="Proteomes" id="UP000241771">
    <property type="component" value="Unassembled WGS sequence"/>
</dbReference>
<dbReference type="InterPro" id="IPR047264">
    <property type="entry name" value="Cupin_HpaA-like_N"/>
</dbReference>
<dbReference type="InterPro" id="IPR018060">
    <property type="entry name" value="HTH_AraC"/>
</dbReference>
<gene>
    <name evidence="6" type="ORF">C9I98_02900</name>
</gene>